<name>A0ABR1IVB6_9AGAR</name>
<evidence type="ECO:0000313" key="2">
    <source>
        <dbReference type="EMBL" id="KAK7438889.1"/>
    </source>
</evidence>
<protein>
    <recommendedName>
        <fullName evidence="4">Cellobiose dehydrogenase cytochrome domain-containing protein</fullName>
    </recommendedName>
</protein>
<accession>A0ABR1IVB6</accession>
<organism evidence="2 3">
    <name type="scientific">Marasmiellus scandens</name>
    <dbReference type="NCBI Taxonomy" id="2682957"/>
    <lineage>
        <taxon>Eukaryota</taxon>
        <taxon>Fungi</taxon>
        <taxon>Dikarya</taxon>
        <taxon>Basidiomycota</taxon>
        <taxon>Agaricomycotina</taxon>
        <taxon>Agaricomycetes</taxon>
        <taxon>Agaricomycetidae</taxon>
        <taxon>Agaricales</taxon>
        <taxon>Marasmiineae</taxon>
        <taxon>Omphalotaceae</taxon>
        <taxon>Marasmiellus</taxon>
    </lineage>
</organism>
<evidence type="ECO:0008006" key="4">
    <source>
        <dbReference type="Google" id="ProtNLM"/>
    </source>
</evidence>
<gene>
    <name evidence="2" type="ORF">VKT23_017815</name>
</gene>
<proteinExistence type="predicted"/>
<dbReference type="Proteomes" id="UP001498398">
    <property type="component" value="Unassembled WGS sequence"/>
</dbReference>
<reference evidence="2 3" key="1">
    <citation type="submission" date="2024-01" db="EMBL/GenBank/DDBJ databases">
        <title>A draft genome for the cacao thread blight pathogen Marasmiellus scandens.</title>
        <authorList>
            <person name="Baruah I.K."/>
            <person name="Leung J."/>
            <person name="Bukari Y."/>
            <person name="Amoako-Attah I."/>
            <person name="Meinhardt L.W."/>
            <person name="Bailey B.A."/>
            <person name="Cohen S.P."/>
        </authorList>
    </citation>
    <scope>NUCLEOTIDE SEQUENCE [LARGE SCALE GENOMIC DNA]</scope>
    <source>
        <strain evidence="2 3">GH-19</strain>
    </source>
</reference>
<comment type="caution">
    <text evidence="2">The sequence shown here is derived from an EMBL/GenBank/DDBJ whole genome shotgun (WGS) entry which is preliminary data.</text>
</comment>
<keyword evidence="1" id="KW-0732">Signal</keyword>
<feature type="chain" id="PRO_5045757928" description="Cellobiose dehydrogenase cytochrome domain-containing protein" evidence="1">
    <location>
        <begin position="17"/>
        <end position="198"/>
    </location>
</feature>
<evidence type="ECO:0000256" key="1">
    <source>
        <dbReference type="SAM" id="SignalP"/>
    </source>
</evidence>
<sequence>MFSSLFLLSALTFVGANPLLVRQLQEGPNCALNAMGMGVSIQLNDSVLHPFFELGVPFIEAGVTLRAVSTVHGWEQPDFHLQQNGQAKPSYIIKDVSDNNLALTFLGASNGNRLTLEQASNSGNDVTQLWDLSCGFCDPNAATHPSGAVLGGACMMHPHSLPDQCVQVMFHSHSAPYPVVGPCDVFNMLQFFNVVIGG</sequence>
<feature type="signal peptide" evidence="1">
    <location>
        <begin position="1"/>
        <end position="16"/>
    </location>
</feature>
<evidence type="ECO:0000313" key="3">
    <source>
        <dbReference type="Proteomes" id="UP001498398"/>
    </source>
</evidence>
<keyword evidence="3" id="KW-1185">Reference proteome</keyword>
<dbReference type="EMBL" id="JBANRG010000076">
    <property type="protein sequence ID" value="KAK7438889.1"/>
    <property type="molecule type" value="Genomic_DNA"/>
</dbReference>